<organism evidence="2 3">
    <name type="scientific">Stakelama tenebrarum</name>
    <dbReference type="NCBI Taxonomy" id="2711215"/>
    <lineage>
        <taxon>Bacteria</taxon>
        <taxon>Pseudomonadati</taxon>
        <taxon>Pseudomonadota</taxon>
        <taxon>Alphaproteobacteria</taxon>
        <taxon>Sphingomonadales</taxon>
        <taxon>Sphingomonadaceae</taxon>
        <taxon>Stakelama</taxon>
    </lineage>
</organism>
<dbReference type="Proteomes" id="UP000501568">
    <property type="component" value="Chromosome"/>
</dbReference>
<evidence type="ECO:0000259" key="1">
    <source>
        <dbReference type="Pfam" id="PF07475"/>
    </source>
</evidence>
<dbReference type="Pfam" id="PF07475">
    <property type="entry name" value="Hpr_kinase_C"/>
    <property type="match status" value="1"/>
</dbReference>
<dbReference type="EMBL" id="CP049109">
    <property type="protein sequence ID" value="QIG80572.1"/>
    <property type="molecule type" value="Genomic_DNA"/>
</dbReference>
<dbReference type="SUPFAM" id="SSF53795">
    <property type="entry name" value="PEP carboxykinase-like"/>
    <property type="match status" value="1"/>
</dbReference>
<reference evidence="2 3" key="1">
    <citation type="submission" date="2020-02" db="EMBL/GenBank/DDBJ databases">
        <authorList>
            <person name="Zheng R.K."/>
            <person name="Sun C.M."/>
        </authorList>
    </citation>
    <scope>NUCLEOTIDE SEQUENCE [LARGE SCALE GENOMIC DNA]</scope>
    <source>
        <strain evidence="3">zrk23</strain>
    </source>
</reference>
<dbReference type="InterPro" id="IPR027417">
    <property type="entry name" value="P-loop_NTPase"/>
</dbReference>
<dbReference type="RefSeq" id="WP_165327579.1">
    <property type="nucleotide sequence ID" value="NZ_CP049109.1"/>
</dbReference>
<dbReference type="PANTHER" id="PTHR30305:SF1">
    <property type="entry name" value="HPR KINASE_PHOSPHORYLASE"/>
    <property type="match status" value="1"/>
</dbReference>
<accession>A0A6G6Y6L2</accession>
<evidence type="ECO:0000313" key="3">
    <source>
        <dbReference type="Proteomes" id="UP000501568"/>
    </source>
</evidence>
<dbReference type="GO" id="GO:0005524">
    <property type="term" value="F:ATP binding"/>
    <property type="evidence" value="ECO:0007669"/>
    <property type="project" value="InterPro"/>
</dbReference>
<dbReference type="AlphaFoldDB" id="A0A6G6Y6L2"/>
<dbReference type="KEGG" id="spzr:G5C33_12810"/>
<dbReference type="GO" id="GO:0006109">
    <property type="term" value="P:regulation of carbohydrate metabolic process"/>
    <property type="evidence" value="ECO:0007669"/>
    <property type="project" value="InterPro"/>
</dbReference>
<feature type="domain" description="HPr kinase/phosphorylase C-terminal" evidence="1">
    <location>
        <begin position="6"/>
        <end position="83"/>
    </location>
</feature>
<dbReference type="PANTHER" id="PTHR30305">
    <property type="entry name" value="PROTEIN YJDM-RELATED"/>
    <property type="match status" value="1"/>
</dbReference>
<evidence type="ECO:0000313" key="2">
    <source>
        <dbReference type="EMBL" id="QIG80572.1"/>
    </source>
</evidence>
<name>A0A6G6Y6L2_9SPHN</name>
<dbReference type="GO" id="GO:0000155">
    <property type="term" value="F:phosphorelay sensor kinase activity"/>
    <property type="evidence" value="ECO:0007669"/>
    <property type="project" value="InterPro"/>
</dbReference>
<proteinExistence type="predicted"/>
<sequence length="143" mass="14846">MAELSTETVHASCVAIGGRAVLIEGASCAGKSDLALRLIDRGAMLVADDYTICTRRDRVLCAAPPTTIAGKIEVRGVGIVEMSYESDVTVALHIAIDAAPPRFPEGFGTRRVAGVDIPSLTLPALEASAPLKVEYALARAIAG</sequence>
<dbReference type="InterPro" id="IPR011104">
    <property type="entry name" value="Hpr_kin/Pase_C"/>
</dbReference>
<gene>
    <name evidence="2" type="ORF">G5C33_12810</name>
</gene>
<dbReference type="Gene3D" id="3.40.50.300">
    <property type="entry name" value="P-loop containing nucleotide triphosphate hydrolases"/>
    <property type="match status" value="1"/>
</dbReference>
<keyword evidence="3" id="KW-1185">Reference proteome</keyword>
<dbReference type="CDD" id="cd01918">
    <property type="entry name" value="HprK_C"/>
    <property type="match status" value="1"/>
</dbReference>
<protein>
    <submittedName>
        <fullName evidence="2">Aldolase</fullName>
    </submittedName>
</protein>